<reference evidence="3 4" key="1">
    <citation type="journal article" date="2016" name="Nat. Commun.">
        <title>Thousands of microbial genomes shed light on interconnected biogeochemical processes in an aquifer system.</title>
        <authorList>
            <person name="Anantharaman K."/>
            <person name="Brown C.T."/>
            <person name="Hug L.A."/>
            <person name="Sharon I."/>
            <person name="Castelle C.J."/>
            <person name="Probst A.J."/>
            <person name="Thomas B.C."/>
            <person name="Singh A."/>
            <person name="Wilkins M.J."/>
            <person name="Karaoz U."/>
            <person name="Brodie E.L."/>
            <person name="Williams K.H."/>
            <person name="Hubbard S.S."/>
            <person name="Banfield J.F."/>
        </authorList>
    </citation>
    <scope>NUCLEOTIDE SEQUENCE [LARGE SCALE GENOMIC DNA]</scope>
</reference>
<dbReference type="GO" id="GO:0008705">
    <property type="term" value="F:methionine synthase activity"/>
    <property type="evidence" value="ECO:0007669"/>
    <property type="project" value="InterPro"/>
</dbReference>
<keyword evidence="1" id="KW-0808">Transferase</keyword>
<evidence type="ECO:0000313" key="4">
    <source>
        <dbReference type="Proteomes" id="UP000177693"/>
    </source>
</evidence>
<protein>
    <recommendedName>
        <fullName evidence="2">AdoMet activation domain-containing protein</fullName>
    </recommendedName>
</protein>
<keyword evidence="1" id="KW-0489">Methyltransferase</keyword>
<accession>A0A1F6Y3R3</accession>
<sequence length="83" mass="9758">MKSGIEIKKEQKLFKEFPITSVCRYDLEDAGFDIKNVDDDIMEDLASRMSEAYRELIFWIDLPILAEYAGIKKHKEVNEKTKE</sequence>
<evidence type="ECO:0000259" key="2">
    <source>
        <dbReference type="PROSITE" id="PS50974"/>
    </source>
</evidence>
<evidence type="ECO:0000256" key="1">
    <source>
        <dbReference type="PROSITE-ProRule" id="PRU00346"/>
    </source>
</evidence>
<comment type="caution">
    <text evidence="3">The sequence shown here is derived from an EMBL/GenBank/DDBJ whole genome shotgun (WGS) entry which is preliminary data.</text>
</comment>
<dbReference type="GO" id="GO:0032259">
    <property type="term" value="P:methylation"/>
    <property type="evidence" value="ECO:0007669"/>
    <property type="project" value="UniProtKB-KW"/>
</dbReference>
<dbReference type="InterPro" id="IPR004223">
    <property type="entry name" value="VitB12-dep_Met_synth_activ_dom"/>
</dbReference>
<evidence type="ECO:0000313" key="3">
    <source>
        <dbReference type="EMBL" id="OGJ00929.1"/>
    </source>
</evidence>
<gene>
    <name evidence="3" type="ORF">A3I23_01550</name>
</gene>
<feature type="domain" description="AdoMet activation" evidence="2">
    <location>
        <begin position="1"/>
        <end position="69"/>
    </location>
</feature>
<dbReference type="Proteomes" id="UP000177693">
    <property type="component" value="Unassembled WGS sequence"/>
</dbReference>
<dbReference type="PROSITE" id="PS50974">
    <property type="entry name" value="ADOMET_ACTIVATION"/>
    <property type="match status" value="1"/>
</dbReference>
<dbReference type="EMBL" id="MFVL01000025">
    <property type="protein sequence ID" value="OGJ00929.1"/>
    <property type="molecule type" value="Genomic_DNA"/>
</dbReference>
<organism evidence="3 4">
    <name type="scientific">Candidatus Nomurabacteria bacterium RIFCSPLOWO2_02_FULL_40_67</name>
    <dbReference type="NCBI Taxonomy" id="1801787"/>
    <lineage>
        <taxon>Bacteria</taxon>
        <taxon>Candidatus Nomuraibacteriota</taxon>
    </lineage>
</organism>
<proteinExistence type="predicted"/>
<dbReference type="AlphaFoldDB" id="A0A1F6Y3R3"/>
<name>A0A1F6Y3R3_9BACT</name>